<gene>
    <name evidence="2" type="ORF">ACH46_05130</name>
</gene>
<dbReference type="PATRIC" id="fig|1136941.3.peg.1050"/>
<dbReference type="GO" id="GO:0008168">
    <property type="term" value="F:methyltransferase activity"/>
    <property type="evidence" value="ECO:0007669"/>
    <property type="project" value="UniProtKB-KW"/>
</dbReference>
<feature type="domain" description="DinB-like" evidence="1">
    <location>
        <begin position="52"/>
        <end position="167"/>
    </location>
</feature>
<sequence length="176" mass="19877">MTIKPDTKDWTWVIALRCSECGFDPAEFRRAEICERILATVDGWREVLARPDVTHRPNADTWSPLEYACHVRDVNAVMTERLEMMLQTQPVNFADWDQNSAEAEAGYNAQDPETVADQLEAAAKGFAELYRVVGDDDWARQGMRSNGSPFTVETLGIYAVHDLEHHRVDVGLPARA</sequence>
<evidence type="ECO:0000313" key="3">
    <source>
        <dbReference type="Proteomes" id="UP000063789"/>
    </source>
</evidence>
<dbReference type="EMBL" id="CP011853">
    <property type="protein sequence ID" value="ALG84009.1"/>
    <property type="molecule type" value="Genomic_DNA"/>
</dbReference>
<keyword evidence="2" id="KW-0808">Transferase</keyword>
<dbReference type="AlphaFoldDB" id="A0A0N9NAH7"/>
<keyword evidence="2" id="KW-0489">Methyltransferase</keyword>
<dbReference type="STRING" id="1136941.ACH46_05130"/>
<organism evidence="2 3">
    <name type="scientific">Gordonia phthalatica</name>
    <dbReference type="NCBI Taxonomy" id="1136941"/>
    <lineage>
        <taxon>Bacteria</taxon>
        <taxon>Bacillati</taxon>
        <taxon>Actinomycetota</taxon>
        <taxon>Actinomycetes</taxon>
        <taxon>Mycobacteriales</taxon>
        <taxon>Gordoniaceae</taxon>
        <taxon>Gordonia</taxon>
    </lineage>
</organism>
<dbReference type="InterPro" id="IPR034660">
    <property type="entry name" value="DinB/YfiT-like"/>
</dbReference>
<dbReference type="KEGG" id="goq:ACH46_05130"/>
<reference evidence="3" key="1">
    <citation type="submission" date="2015-06" db="EMBL/GenBank/DDBJ databases">
        <title>Complete genome sequence and metabolic analysis of phthalate degradation pathway in Gordonia sp. QH-11.</title>
        <authorList>
            <person name="Jin D."/>
            <person name="Kong X."/>
            <person name="Bai Z."/>
        </authorList>
    </citation>
    <scope>NUCLEOTIDE SEQUENCE [LARGE SCALE GENOMIC DNA]</scope>
    <source>
        <strain evidence="3">QH-11</strain>
    </source>
</reference>
<dbReference type="InterPro" id="IPR024775">
    <property type="entry name" value="DinB-like"/>
</dbReference>
<protein>
    <submittedName>
        <fullName evidence="2">Methyltransferase type 12</fullName>
    </submittedName>
</protein>
<evidence type="ECO:0000259" key="1">
    <source>
        <dbReference type="Pfam" id="PF12867"/>
    </source>
</evidence>
<dbReference type="OrthoDB" id="3376896at2"/>
<accession>A0A0N9NAH7</accession>
<dbReference type="RefSeq" id="WP_062391972.1">
    <property type="nucleotide sequence ID" value="NZ_CP011853.1"/>
</dbReference>
<dbReference type="Gene3D" id="1.20.120.450">
    <property type="entry name" value="dinb family like domain"/>
    <property type="match status" value="1"/>
</dbReference>
<dbReference type="Pfam" id="PF12867">
    <property type="entry name" value="DinB_2"/>
    <property type="match status" value="1"/>
</dbReference>
<name>A0A0N9NAH7_9ACTN</name>
<dbReference type="GO" id="GO:0032259">
    <property type="term" value="P:methylation"/>
    <property type="evidence" value="ECO:0007669"/>
    <property type="project" value="UniProtKB-KW"/>
</dbReference>
<evidence type="ECO:0000313" key="2">
    <source>
        <dbReference type="EMBL" id="ALG84009.1"/>
    </source>
</evidence>
<keyword evidence="3" id="KW-1185">Reference proteome</keyword>
<reference evidence="2 3" key="2">
    <citation type="journal article" date="2017" name="Int. J. Syst. Evol. Microbiol.">
        <title>Gordonia phthalatica sp. nov., a di-n-butyl phthalate-degrading bacterium isolated from activated sludge.</title>
        <authorList>
            <person name="Jin D."/>
            <person name="Kong X."/>
            <person name="Jia M."/>
            <person name="Yu X."/>
            <person name="Wang X."/>
            <person name="Zhuang X."/>
            <person name="Deng Y."/>
            <person name="Bai Z."/>
        </authorList>
    </citation>
    <scope>NUCLEOTIDE SEQUENCE [LARGE SCALE GENOMIC DNA]</scope>
    <source>
        <strain evidence="2 3">QH-11</strain>
    </source>
</reference>
<dbReference type="Proteomes" id="UP000063789">
    <property type="component" value="Chromosome"/>
</dbReference>
<dbReference type="SUPFAM" id="SSF109854">
    <property type="entry name" value="DinB/YfiT-like putative metalloenzymes"/>
    <property type="match status" value="1"/>
</dbReference>
<proteinExistence type="predicted"/>